<dbReference type="HOGENOM" id="CLU_2915994_0_0_9"/>
<organism evidence="1 2">
    <name type="scientific">Bacillus methanolicus (strain MGA3 / ATCC 53907)</name>
    <dbReference type="NCBI Taxonomy" id="796606"/>
    <lineage>
        <taxon>Bacteria</taxon>
        <taxon>Bacillati</taxon>
        <taxon>Bacillota</taxon>
        <taxon>Bacilli</taxon>
        <taxon>Bacillales</taxon>
        <taxon>Bacillaceae</taxon>
        <taxon>Bacillus</taxon>
    </lineage>
</organism>
<sequence length="58" mass="6524">MCNLCGGTHVVHEINSFSIGFTTCPECGPEPKEQFRARMDELQRRIEIVETQLESKGA</sequence>
<keyword evidence="2" id="KW-1185">Reference proteome</keyword>
<name>I3E2U4_BACMM</name>
<evidence type="ECO:0000313" key="1">
    <source>
        <dbReference type="EMBL" id="AIE59088.1"/>
    </source>
</evidence>
<accession>I3E2U4</accession>
<evidence type="ECO:0000313" key="2">
    <source>
        <dbReference type="Proteomes" id="UP000027602"/>
    </source>
</evidence>
<dbReference type="KEGG" id="bmet:BMMGA3_03140"/>
<dbReference type="Proteomes" id="UP000027602">
    <property type="component" value="Chromosome"/>
</dbReference>
<gene>
    <name evidence="1" type="ORF">BMMGA3_03140</name>
</gene>
<reference evidence="1 2" key="1">
    <citation type="journal article" date="2015" name="BMC Genomics">
        <title>Transcriptome analysis of thermophilic methylotrophic Bacillus methanolicus MGA3 using RNA-sequencing provides detailed insights into its previously uncharted transcriptional landscape.</title>
        <authorList>
            <person name="Irla M."/>
            <person name="Neshat A."/>
            <person name="Brautaset T."/>
            <person name="Ruckert C."/>
            <person name="Kalinowski J."/>
            <person name="Wendisch V.F."/>
        </authorList>
    </citation>
    <scope>NUCLEOTIDE SEQUENCE [LARGE SCALE GENOMIC DNA]</scope>
    <source>
        <strain evidence="2">MGA3 / ATCC 53907</strain>
    </source>
</reference>
<dbReference type="RefSeq" id="WP_003347891.1">
    <property type="nucleotide sequence ID" value="NZ_ADWW01000003.1"/>
</dbReference>
<protein>
    <submittedName>
        <fullName evidence="1">Uncharacterized protein</fullName>
    </submittedName>
</protein>
<dbReference type="EMBL" id="CP007739">
    <property type="protein sequence ID" value="AIE59088.1"/>
    <property type="molecule type" value="Genomic_DNA"/>
</dbReference>
<dbReference type="STRING" id="796606.BMMGA3_03140"/>
<dbReference type="AlphaFoldDB" id="I3E2U4"/>
<proteinExistence type="predicted"/>